<keyword evidence="3" id="KW-1185">Reference proteome</keyword>
<accession>A0ABT7LH97</accession>
<sequence>MSFHIYVARDGFKSNPISTSDWMDAARQCPKLDLSDEFNRSGVRISVAKLKSNRRQHLSLDPHGLIHAQDPTQELVEVMFELAGLLNAGVYSEKLTRFQSVDDWRDRTNSYRMQRGRQLAEARKRRRRRMAMYIAVIASSVVLGGIIGGRNAG</sequence>
<feature type="transmembrane region" description="Helical" evidence="1">
    <location>
        <begin position="130"/>
        <end position="149"/>
    </location>
</feature>
<keyword evidence="1" id="KW-0472">Membrane</keyword>
<keyword evidence="1" id="KW-0812">Transmembrane</keyword>
<dbReference type="EMBL" id="JASVDS010000002">
    <property type="protein sequence ID" value="MDL5031540.1"/>
    <property type="molecule type" value="Genomic_DNA"/>
</dbReference>
<evidence type="ECO:0000313" key="3">
    <source>
        <dbReference type="Proteomes" id="UP001238603"/>
    </source>
</evidence>
<comment type="caution">
    <text evidence="2">The sequence shown here is derived from an EMBL/GenBank/DDBJ whole genome shotgun (WGS) entry which is preliminary data.</text>
</comment>
<gene>
    <name evidence="2" type="ORF">QRD43_06425</name>
</gene>
<proteinExistence type="predicted"/>
<organism evidence="2 3">
    <name type="scientific">Roseateles subflavus</name>
    <dbReference type="NCBI Taxonomy" id="3053353"/>
    <lineage>
        <taxon>Bacteria</taxon>
        <taxon>Pseudomonadati</taxon>
        <taxon>Pseudomonadota</taxon>
        <taxon>Betaproteobacteria</taxon>
        <taxon>Burkholderiales</taxon>
        <taxon>Sphaerotilaceae</taxon>
        <taxon>Roseateles</taxon>
    </lineage>
</organism>
<dbReference type="Proteomes" id="UP001238603">
    <property type="component" value="Unassembled WGS sequence"/>
</dbReference>
<name>A0ABT7LH97_9BURK</name>
<reference evidence="2 3" key="1">
    <citation type="submission" date="2023-06" db="EMBL/GenBank/DDBJ databases">
        <title>Pelomonas sp. APW6 16S ribosomal RNA gene genome sequencing and assembly.</title>
        <authorList>
            <person name="Woo H."/>
        </authorList>
    </citation>
    <scope>NUCLEOTIDE SEQUENCE [LARGE SCALE GENOMIC DNA]</scope>
    <source>
        <strain evidence="2 3">APW6</strain>
    </source>
</reference>
<evidence type="ECO:0000256" key="1">
    <source>
        <dbReference type="SAM" id="Phobius"/>
    </source>
</evidence>
<evidence type="ECO:0000313" key="2">
    <source>
        <dbReference type="EMBL" id="MDL5031540.1"/>
    </source>
</evidence>
<keyword evidence="1" id="KW-1133">Transmembrane helix</keyword>
<protein>
    <submittedName>
        <fullName evidence="2">Uncharacterized protein</fullName>
    </submittedName>
</protein>
<dbReference type="RefSeq" id="WP_285981669.1">
    <property type="nucleotide sequence ID" value="NZ_JASVDS010000002.1"/>
</dbReference>